<proteinExistence type="predicted"/>
<dbReference type="EMBL" id="JHQK01000013">
    <property type="protein sequence ID" value="KHN66246.1"/>
    <property type="molecule type" value="Genomic_DNA"/>
</dbReference>
<evidence type="ECO:0000313" key="2">
    <source>
        <dbReference type="Proteomes" id="UP000031012"/>
    </source>
</evidence>
<sequence>MLKQNISVKDQFGIKYVIQATVDNYFANTQCFSNLKYITVEGEDIRPGFEMFFQSTLSGKIFKIDKLN</sequence>
<accession>A0A0B2U5R9</accession>
<protein>
    <submittedName>
        <fullName evidence="1">Uncharacterized protein</fullName>
    </submittedName>
</protein>
<dbReference type="Proteomes" id="UP000031012">
    <property type="component" value="Unassembled WGS sequence"/>
</dbReference>
<name>A0A0B2U5R9_9GAMM</name>
<gene>
    <name evidence="1" type="ORF">DH17_02680</name>
</gene>
<reference evidence="1 2" key="1">
    <citation type="submission" date="2014-03" db="EMBL/GenBank/DDBJ databases">
        <title>Genome sequence of the diesel-degrader and plant-growth promoter Acinetobacter oleivorans PF-1 isolated from the roots of poplar tree.</title>
        <authorList>
            <person name="Gkorezis P."/>
            <person name="van Hamme J."/>
            <person name="Rineau F."/>
            <person name="Vangronsveld J."/>
            <person name="Francetti A."/>
        </authorList>
    </citation>
    <scope>NUCLEOTIDE SEQUENCE [LARGE SCALE GENOMIC DNA]</scope>
    <source>
        <strain evidence="1 2">PF1</strain>
    </source>
</reference>
<comment type="caution">
    <text evidence="1">The sequence shown here is derived from an EMBL/GenBank/DDBJ whole genome shotgun (WGS) entry which is preliminary data.</text>
</comment>
<dbReference type="AlphaFoldDB" id="A0A0B2U5R9"/>
<organism evidence="1 2">
    <name type="scientific">Acinetobacter oleivorans</name>
    <dbReference type="NCBI Taxonomy" id="1148157"/>
    <lineage>
        <taxon>Bacteria</taxon>
        <taxon>Pseudomonadati</taxon>
        <taxon>Pseudomonadota</taxon>
        <taxon>Gammaproteobacteria</taxon>
        <taxon>Moraxellales</taxon>
        <taxon>Moraxellaceae</taxon>
        <taxon>Acinetobacter</taxon>
    </lineage>
</organism>
<evidence type="ECO:0000313" key="1">
    <source>
        <dbReference type="EMBL" id="KHN66246.1"/>
    </source>
</evidence>